<dbReference type="InterPro" id="IPR013087">
    <property type="entry name" value="Znf_C2H2_type"/>
</dbReference>
<feature type="non-terminal residue" evidence="3">
    <location>
        <position position="1"/>
    </location>
</feature>
<evidence type="ECO:0000259" key="2">
    <source>
        <dbReference type="PROSITE" id="PS00028"/>
    </source>
</evidence>
<dbReference type="Proteomes" id="UP000324897">
    <property type="component" value="Chromosome 6"/>
</dbReference>
<dbReference type="PANTHER" id="PTHR21385">
    <property type="entry name" value="ZINC FINGER PROTEIN-RELATED"/>
    <property type="match status" value="1"/>
</dbReference>
<accession>A0A5J9WWM6</accession>
<dbReference type="OrthoDB" id="4507at2759"/>
<gene>
    <name evidence="3" type="ORF">EJB05_02932</name>
</gene>
<name>A0A5J9WWM6_9POAL</name>
<protein>
    <recommendedName>
        <fullName evidence="2">C2H2-type domain-containing protein</fullName>
    </recommendedName>
</protein>
<dbReference type="AlphaFoldDB" id="A0A5J9WWM6"/>
<reference evidence="3 4" key="1">
    <citation type="journal article" date="2019" name="Sci. Rep.">
        <title>A high-quality genome of Eragrostis curvula grass provides insights into Poaceae evolution and supports new strategies to enhance forage quality.</title>
        <authorList>
            <person name="Carballo J."/>
            <person name="Santos B.A.C.M."/>
            <person name="Zappacosta D."/>
            <person name="Garbus I."/>
            <person name="Selva J.P."/>
            <person name="Gallo C.A."/>
            <person name="Diaz A."/>
            <person name="Albertini E."/>
            <person name="Caccamo M."/>
            <person name="Echenique V."/>
        </authorList>
    </citation>
    <scope>NUCLEOTIDE SEQUENCE [LARGE SCALE GENOMIC DNA]</scope>
    <source>
        <strain evidence="4">cv. Victoria</strain>
        <tissue evidence="3">Leaf</tissue>
    </source>
</reference>
<keyword evidence="1" id="KW-0812">Transmembrane</keyword>
<evidence type="ECO:0000256" key="1">
    <source>
        <dbReference type="SAM" id="Phobius"/>
    </source>
</evidence>
<feature type="transmembrane region" description="Helical" evidence="1">
    <location>
        <begin position="364"/>
        <end position="385"/>
    </location>
</feature>
<feature type="domain" description="C2H2-type" evidence="2">
    <location>
        <begin position="199"/>
        <end position="220"/>
    </location>
</feature>
<evidence type="ECO:0000313" key="3">
    <source>
        <dbReference type="EMBL" id="TVU51500.1"/>
    </source>
</evidence>
<sequence>GPGPPLGRPTNTVSLRRGRRRCSLPPATVSAESPLTALAARGRRKRRRCLVVRLRFRCAAASTPPLPEGQRSSNALGAEGPRSFEDAELCLAPRFPPRRSALGLRPSPRDRIASAACWSDLEVHEAAGSRNLLQAHTHEVHCSRERSRAAWKAIDEYLMPFVEKEKYQLPSKCRLHPDNDMFREQEQHKIHYDINEWRCGFCKKAFRAEKFLDQHFENRHKNLVDNVCLLYCWYICLIYVYLASEGRCLADLCGALHCDLMMEFKKPKSKCNAAAATRNRHLCEVHIAFLIPVAILVLPDINFSLKPLFGNVILSLADSCFPINQGLSASRLHEFFLRQFCDAHTCSQGTKPFPKGGRKQTNRFYLALCILVLILLPLFYLIVFLHQREMKKGVQDLKRFSKIGQKKKPF</sequence>
<comment type="caution">
    <text evidence="3">The sequence shown here is derived from an EMBL/GenBank/DDBJ whole genome shotgun (WGS) entry which is preliminary data.</text>
</comment>
<evidence type="ECO:0000313" key="4">
    <source>
        <dbReference type="Proteomes" id="UP000324897"/>
    </source>
</evidence>
<organism evidence="3 4">
    <name type="scientific">Eragrostis curvula</name>
    <name type="common">weeping love grass</name>
    <dbReference type="NCBI Taxonomy" id="38414"/>
    <lineage>
        <taxon>Eukaryota</taxon>
        <taxon>Viridiplantae</taxon>
        <taxon>Streptophyta</taxon>
        <taxon>Embryophyta</taxon>
        <taxon>Tracheophyta</taxon>
        <taxon>Spermatophyta</taxon>
        <taxon>Magnoliopsida</taxon>
        <taxon>Liliopsida</taxon>
        <taxon>Poales</taxon>
        <taxon>Poaceae</taxon>
        <taxon>PACMAD clade</taxon>
        <taxon>Chloridoideae</taxon>
        <taxon>Eragrostideae</taxon>
        <taxon>Eragrostidinae</taxon>
        <taxon>Eragrostis</taxon>
    </lineage>
</organism>
<dbReference type="Gramene" id="TVU51500">
    <property type="protein sequence ID" value="TVU51500"/>
    <property type="gene ID" value="EJB05_02932"/>
</dbReference>
<dbReference type="PANTHER" id="PTHR21385:SF0">
    <property type="entry name" value="RE51073P"/>
    <property type="match status" value="1"/>
</dbReference>
<keyword evidence="4" id="KW-1185">Reference proteome</keyword>
<keyword evidence="1" id="KW-0472">Membrane</keyword>
<proteinExistence type="predicted"/>
<dbReference type="EMBL" id="RWGY01000002">
    <property type="protein sequence ID" value="TVU51500.1"/>
    <property type="molecule type" value="Genomic_DNA"/>
</dbReference>
<keyword evidence="1" id="KW-1133">Transmembrane helix</keyword>
<dbReference type="PROSITE" id="PS00028">
    <property type="entry name" value="ZINC_FINGER_C2H2_1"/>
    <property type="match status" value="1"/>
</dbReference>